<evidence type="ECO:0000313" key="3">
    <source>
        <dbReference type="EMBL" id="RFC62856.1"/>
    </source>
</evidence>
<keyword evidence="2" id="KW-0472">Membrane</keyword>
<accession>A0A371X0W7</accession>
<dbReference type="Proteomes" id="UP000264310">
    <property type="component" value="Unassembled WGS sequence"/>
</dbReference>
<protein>
    <submittedName>
        <fullName evidence="3">Septum formation initiator family protein</fullName>
    </submittedName>
</protein>
<evidence type="ECO:0000256" key="2">
    <source>
        <dbReference type="SAM" id="Phobius"/>
    </source>
</evidence>
<keyword evidence="2" id="KW-1133">Transmembrane helix</keyword>
<sequence>MRTIQTRRSRLIRLIIPGVSAMVLAYFAVHVRTGEYGLTSKVELERELNVVKADLASLKAEKKALQKRVELLSPGSLERDMLDERARWALNMAAEDEIVILR</sequence>
<keyword evidence="2" id="KW-0812">Transmembrane</keyword>
<dbReference type="InterPro" id="IPR007060">
    <property type="entry name" value="FtsL/DivIC"/>
</dbReference>
<comment type="caution">
    <text evidence="3">The sequence shown here is derived from an EMBL/GenBank/DDBJ whole genome shotgun (WGS) entry which is preliminary data.</text>
</comment>
<keyword evidence="4" id="KW-1185">Reference proteome</keyword>
<dbReference type="OrthoDB" id="9815600at2"/>
<feature type="transmembrane region" description="Helical" evidence="2">
    <location>
        <begin position="12"/>
        <end position="29"/>
    </location>
</feature>
<evidence type="ECO:0000256" key="1">
    <source>
        <dbReference type="SAM" id="Coils"/>
    </source>
</evidence>
<feature type="coiled-coil region" evidence="1">
    <location>
        <begin position="41"/>
        <end position="68"/>
    </location>
</feature>
<proteinExistence type="predicted"/>
<dbReference type="EMBL" id="QURL01000005">
    <property type="protein sequence ID" value="RFC62856.1"/>
    <property type="molecule type" value="Genomic_DNA"/>
</dbReference>
<dbReference type="AlphaFoldDB" id="A0A371X0W7"/>
<organism evidence="3 4">
    <name type="scientific">Fulvimarina endophytica</name>
    <dbReference type="NCBI Taxonomy" id="2293836"/>
    <lineage>
        <taxon>Bacteria</taxon>
        <taxon>Pseudomonadati</taxon>
        <taxon>Pseudomonadota</taxon>
        <taxon>Alphaproteobacteria</taxon>
        <taxon>Hyphomicrobiales</taxon>
        <taxon>Aurantimonadaceae</taxon>
        <taxon>Fulvimarina</taxon>
    </lineage>
</organism>
<evidence type="ECO:0000313" key="4">
    <source>
        <dbReference type="Proteomes" id="UP000264310"/>
    </source>
</evidence>
<reference evidence="3 4" key="1">
    <citation type="submission" date="2018-08" db="EMBL/GenBank/DDBJ databases">
        <title>Fulvimarina sp. 85, whole genome shotgun sequence.</title>
        <authorList>
            <person name="Tuo L."/>
        </authorList>
    </citation>
    <scope>NUCLEOTIDE SEQUENCE [LARGE SCALE GENOMIC DNA]</scope>
    <source>
        <strain evidence="3 4">85</strain>
    </source>
</reference>
<dbReference type="Pfam" id="PF04977">
    <property type="entry name" value="DivIC"/>
    <property type="match status" value="1"/>
</dbReference>
<gene>
    <name evidence="3" type="ORF">DYI37_12915</name>
</gene>
<keyword evidence="1" id="KW-0175">Coiled coil</keyword>
<dbReference type="RefSeq" id="WP_116683671.1">
    <property type="nucleotide sequence ID" value="NZ_QURL01000005.1"/>
</dbReference>
<name>A0A371X0W7_9HYPH</name>